<dbReference type="PROSITE" id="PS51257">
    <property type="entry name" value="PROKAR_LIPOPROTEIN"/>
    <property type="match status" value="1"/>
</dbReference>
<comment type="caution">
    <text evidence="1">The sequence shown here is derived from an EMBL/GenBank/DDBJ whole genome shotgun (WGS) entry which is preliminary data.</text>
</comment>
<gene>
    <name evidence="1" type="ORF">G3567_00890</name>
</gene>
<sequence length="303" mass="32029">MKLKNYIIGLLGLMLFACQDDDHQFGDIVAPSNLTVTAELAGADADNPNGDGSGVVTFNASANNAISFSFIHNGNQKTEPSGSASFIFSDLGVNTYTITAIAYGTGGVKTSTTIDVDVLATYAPPPELLQKLIGDGTKTWRIKSSQAGHFGLGPPEGSVPTEWYSAGPNEKTGVGMYDDRYIFSEDGTFTFITDATNDAGGTDPSGTVFGRAGLIDQLGVSGGVTNGADIENLPYDDFQESWVIIGPGGVETISLTGLGFIGYYTGGSHNYRIFDWTSSPNDIVLSTTDGNGQFEWWFVITSE</sequence>
<accession>A0A6B3R026</accession>
<proteinExistence type="predicted"/>
<protein>
    <submittedName>
        <fullName evidence="1">Glucan endo-1,3-beta-D-glucosidase</fullName>
    </submittedName>
</protein>
<evidence type="ECO:0000313" key="2">
    <source>
        <dbReference type="Proteomes" id="UP000478505"/>
    </source>
</evidence>
<organism evidence="1 2">
    <name type="scientific">Psychroflexus aurantiacus</name>
    <dbReference type="NCBI Taxonomy" id="2709310"/>
    <lineage>
        <taxon>Bacteria</taxon>
        <taxon>Pseudomonadati</taxon>
        <taxon>Bacteroidota</taxon>
        <taxon>Flavobacteriia</taxon>
        <taxon>Flavobacteriales</taxon>
        <taxon>Flavobacteriaceae</taxon>
        <taxon>Psychroflexus</taxon>
    </lineage>
</organism>
<reference evidence="1 2" key="1">
    <citation type="submission" date="2020-02" db="EMBL/GenBank/DDBJ databases">
        <title>Flavobacteriaceae Psychroflexus bacterium YR1-1, complete genome.</title>
        <authorList>
            <person name="Li Y."/>
            <person name="Wu S."/>
        </authorList>
    </citation>
    <scope>NUCLEOTIDE SEQUENCE [LARGE SCALE GENOMIC DNA]</scope>
    <source>
        <strain evidence="1 2">YR1-1</strain>
    </source>
</reference>
<dbReference type="Proteomes" id="UP000478505">
    <property type="component" value="Unassembled WGS sequence"/>
</dbReference>
<dbReference type="RefSeq" id="WP_164003289.1">
    <property type="nucleotide sequence ID" value="NZ_JAAIKD010000001.1"/>
</dbReference>
<keyword evidence="2" id="KW-1185">Reference proteome</keyword>
<evidence type="ECO:0000313" key="1">
    <source>
        <dbReference type="EMBL" id="NEV92700.1"/>
    </source>
</evidence>
<dbReference type="EMBL" id="JAAIKD010000001">
    <property type="protein sequence ID" value="NEV92700.1"/>
    <property type="molecule type" value="Genomic_DNA"/>
</dbReference>
<name>A0A6B3R026_9FLAO</name>
<dbReference type="AlphaFoldDB" id="A0A6B3R026"/>